<evidence type="ECO:0000259" key="1">
    <source>
        <dbReference type="Pfam" id="PF09836"/>
    </source>
</evidence>
<feature type="domain" description="Putative DNA-binding" evidence="1">
    <location>
        <begin position="2"/>
        <end position="91"/>
    </location>
</feature>
<gene>
    <name evidence="2" type="ORF">GCM10011358_29620</name>
</gene>
<keyword evidence="3" id="KW-1185">Reference proteome</keyword>
<evidence type="ECO:0000313" key="3">
    <source>
        <dbReference type="Proteomes" id="UP000617355"/>
    </source>
</evidence>
<proteinExistence type="predicted"/>
<sequence length="241" mass="25550">MSDFAPALLDPTLAIPPGLSDARGGPADRRFAVYRNNVVVSLTDAMATGFPVILKLVGDEFFRAMAGVFVRAHPPDSPVLARYGAAFPGFLETFEPVAQLPYLADVARLELAMRAAYHAADAAPVAPDALAHPRLMEARLRLAPATRVVASPYPIHAIWRANTEADAPPAQGGAETVLVTRPDWDPWPRPIAPAAARLILALLADLPFAAALEAAGDDIDLAATLTLLLDTKSIIAIEVPE</sequence>
<dbReference type="EMBL" id="BMGI01000005">
    <property type="protein sequence ID" value="GGD43940.1"/>
    <property type="molecule type" value="Genomic_DNA"/>
</dbReference>
<protein>
    <recommendedName>
        <fullName evidence="1">Putative DNA-binding domain-containing protein</fullName>
    </recommendedName>
</protein>
<dbReference type="Gene3D" id="1.10.150.690">
    <property type="entry name" value="DUF2063"/>
    <property type="match status" value="1"/>
</dbReference>
<dbReference type="Pfam" id="PF09836">
    <property type="entry name" value="DUF2063"/>
    <property type="match status" value="1"/>
</dbReference>
<dbReference type="RefSeq" id="WP_188529191.1">
    <property type="nucleotide sequence ID" value="NZ_BMGI01000005.1"/>
</dbReference>
<reference evidence="3" key="1">
    <citation type="journal article" date="2019" name="Int. J. Syst. Evol. Microbiol.">
        <title>The Global Catalogue of Microorganisms (GCM) 10K type strain sequencing project: providing services to taxonomists for standard genome sequencing and annotation.</title>
        <authorList>
            <consortium name="The Broad Institute Genomics Platform"/>
            <consortium name="The Broad Institute Genome Sequencing Center for Infectious Disease"/>
            <person name="Wu L."/>
            <person name="Ma J."/>
        </authorList>
    </citation>
    <scope>NUCLEOTIDE SEQUENCE [LARGE SCALE GENOMIC DNA]</scope>
    <source>
        <strain evidence="3">CGMCC 1.12922</strain>
    </source>
</reference>
<dbReference type="InterPro" id="IPR018640">
    <property type="entry name" value="DUF2063"/>
</dbReference>
<name>A0ABQ1QUR3_9RHOB</name>
<accession>A0ABQ1QUR3</accession>
<organism evidence="2 3">
    <name type="scientific">Sinisalibacter lacisalsi</name>
    <dbReference type="NCBI Taxonomy" id="1526570"/>
    <lineage>
        <taxon>Bacteria</taxon>
        <taxon>Pseudomonadati</taxon>
        <taxon>Pseudomonadota</taxon>
        <taxon>Alphaproteobacteria</taxon>
        <taxon>Rhodobacterales</taxon>
        <taxon>Roseobacteraceae</taxon>
        <taxon>Sinisalibacter</taxon>
    </lineage>
</organism>
<evidence type="ECO:0000313" key="2">
    <source>
        <dbReference type="EMBL" id="GGD43940.1"/>
    </source>
</evidence>
<comment type="caution">
    <text evidence="2">The sequence shown here is derived from an EMBL/GenBank/DDBJ whole genome shotgun (WGS) entry which is preliminary data.</text>
</comment>
<dbReference type="Proteomes" id="UP000617355">
    <property type="component" value="Unassembled WGS sequence"/>
</dbReference>
<dbReference type="InterPro" id="IPR044922">
    <property type="entry name" value="DUF2063_N_sf"/>
</dbReference>